<name>A0A919QAX1_9ACTN</name>
<organism evidence="1 2">
    <name type="scientific">Acrocarpospora phusangensis</name>
    <dbReference type="NCBI Taxonomy" id="1070424"/>
    <lineage>
        <taxon>Bacteria</taxon>
        <taxon>Bacillati</taxon>
        <taxon>Actinomycetota</taxon>
        <taxon>Actinomycetes</taxon>
        <taxon>Streptosporangiales</taxon>
        <taxon>Streptosporangiaceae</taxon>
        <taxon>Acrocarpospora</taxon>
    </lineage>
</organism>
<evidence type="ECO:0000313" key="2">
    <source>
        <dbReference type="Proteomes" id="UP000640052"/>
    </source>
</evidence>
<dbReference type="AlphaFoldDB" id="A0A919QAX1"/>
<evidence type="ECO:0000313" key="1">
    <source>
        <dbReference type="EMBL" id="GIH25784.1"/>
    </source>
</evidence>
<dbReference type="Proteomes" id="UP000640052">
    <property type="component" value="Unassembled WGS sequence"/>
</dbReference>
<evidence type="ECO:0008006" key="3">
    <source>
        <dbReference type="Google" id="ProtNLM"/>
    </source>
</evidence>
<proteinExistence type="predicted"/>
<dbReference type="EMBL" id="BOOA01000032">
    <property type="protein sequence ID" value="GIH25784.1"/>
    <property type="molecule type" value="Genomic_DNA"/>
</dbReference>
<keyword evidence="2" id="KW-1185">Reference proteome</keyword>
<accession>A0A919QAX1</accession>
<protein>
    <recommendedName>
        <fullName evidence="3">DUF3800 domain-containing protein</fullName>
    </recommendedName>
</protein>
<reference evidence="1" key="1">
    <citation type="submission" date="2021-01" db="EMBL/GenBank/DDBJ databases">
        <title>Whole genome shotgun sequence of Acrocarpospora phusangensis NBRC 108782.</title>
        <authorList>
            <person name="Komaki H."/>
            <person name="Tamura T."/>
        </authorList>
    </citation>
    <scope>NUCLEOTIDE SEQUENCE</scope>
    <source>
        <strain evidence="1">NBRC 108782</strain>
    </source>
</reference>
<gene>
    <name evidence="1" type="ORF">Aph01nite_40940</name>
</gene>
<comment type="caution">
    <text evidence="1">The sequence shown here is derived from an EMBL/GenBank/DDBJ whole genome shotgun (WGS) entry which is preliminary data.</text>
</comment>
<sequence>MATKPHNLGLLRRVRDRFTLRRPPTGTDRMRHDHHDHTDRLVEIACDESGSEGEKLIGGNTDVFAHASVCLPMESAAACIQEARERIRSPAEEYKANHFLRGKHRAVLTWLLAPTGPIHGNAGVFLTDKTFFALSKLTGLLTDDPETARDLAVTLYHEGEPAFGRAGWAGFLWSFNDLVRAKIPAGPFFDLVETLRTGADGPAAEIMKSLPAARPRITEYLDGVHEPPRTPVLDPLIPAITQAVRHWGRGGRLVSIVHDEQTALTEERIAELRTLFDHPPRPSGTRLIGFRLADSRDDARIQVADFLAGIARKITSEVLAGRADRELTELIQPYIDESSIWGSTRTLPILGLPAGVSRRPSAGPG</sequence>